<evidence type="ECO:0000313" key="1">
    <source>
        <dbReference type="EMBL" id="MPC29581.1"/>
    </source>
</evidence>
<dbReference type="EMBL" id="VSRR010002096">
    <property type="protein sequence ID" value="MPC29581.1"/>
    <property type="molecule type" value="Genomic_DNA"/>
</dbReference>
<evidence type="ECO:0000313" key="2">
    <source>
        <dbReference type="Proteomes" id="UP000324222"/>
    </source>
</evidence>
<gene>
    <name evidence="1" type="ORF">E2C01_022822</name>
</gene>
<proteinExistence type="predicted"/>
<organism evidence="1 2">
    <name type="scientific">Portunus trituberculatus</name>
    <name type="common">Swimming crab</name>
    <name type="synonym">Neptunus trituberculatus</name>
    <dbReference type="NCBI Taxonomy" id="210409"/>
    <lineage>
        <taxon>Eukaryota</taxon>
        <taxon>Metazoa</taxon>
        <taxon>Ecdysozoa</taxon>
        <taxon>Arthropoda</taxon>
        <taxon>Crustacea</taxon>
        <taxon>Multicrustacea</taxon>
        <taxon>Malacostraca</taxon>
        <taxon>Eumalacostraca</taxon>
        <taxon>Eucarida</taxon>
        <taxon>Decapoda</taxon>
        <taxon>Pleocyemata</taxon>
        <taxon>Brachyura</taxon>
        <taxon>Eubrachyura</taxon>
        <taxon>Portunoidea</taxon>
        <taxon>Portunidae</taxon>
        <taxon>Portuninae</taxon>
        <taxon>Portunus</taxon>
    </lineage>
</organism>
<dbReference type="AlphaFoldDB" id="A0A5B7E6F0"/>
<dbReference type="Proteomes" id="UP000324222">
    <property type="component" value="Unassembled WGS sequence"/>
</dbReference>
<accession>A0A5B7E6F0</accession>
<sequence>MSMIFGFSAKNWSKIRYYNYTSVMGHFLP</sequence>
<reference evidence="1 2" key="1">
    <citation type="submission" date="2019-05" db="EMBL/GenBank/DDBJ databases">
        <title>Another draft genome of Portunus trituberculatus and its Hox gene families provides insights of decapod evolution.</title>
        <authorList>
            <person name="Jeong J.-H."/>
            <person name="Song I."/>
            <person name="Kim S."/>
            <person name="Choi T."/>
            <person name="Kim D."/>
            <person name="Ryu S."/>
            <person name="Kim W."/>
        </authorList>
    </citation>
    <scope>NUCLEOTIDE SEQUENCE [LARGE SCALE GENOMIC DNA]</scope>
    <source>
        <tissue evidence="1">Muscle</tissue>
    </source>
</reference>
<name>A0A5B7E6F0_PORTR</name>
<comment type="caution">
    <text evidence="1">The sequence shown here is derived from an EMBL/GenBank/DDBJ whole genome shotgun (WGS) entry which is preliminary data.</text>
</comment>
<keyword evidence="2" id="KW-1185">Reference proteome</keyword>
<protein>
    <submittedName>
        <fullName evidence="1">Uncharacterized protein</fullName>
    </submittedName>
</protein>